<reference evidence="2 3" key="1">
    <citation type="submission" date="2023-10" db="EMBL/GenBank/DDBJ databases">
        <authorList>
            <person name="Botero Cardona J."/>
        </authorList>
    </citation>
    <scope>NUCLEOTIDE SEQUENCE [LARGE SCALE GENOMIC DNA]</scope>
    <source>
        <strain evidence="2 3">R-53137</strain>
    </source>
</reference>
<name>A0ABM9MPE7_9LACO</name>
<feature type="transmembrane region" description="Helical" evidence="1">
    <location>
        <begin position="88"/>
        <end position="105"/>
    </location>
</feature>
<keyword evidence="3" id="KW-1185">Reference proteome</keyword>
<protein>
    <recommendedName>
        <fullName evidence="4">DUF3021 domain-containing protein</fullName>
    </recommendedName>
</protein>
<keyword evidence="1" id="KW-0472">Membrane</keyword>
<evidence type="ECO:0000313" key="2">
    <source>
        <dbReference type="EMBL" id="CAK1230645.1"/>
    </source>
</evidence>
<feature type="transmembrane region" description="Helical" evidence="1">
    <location>
        <begin position="49"/>
        <end position="68"/>
    </location>
</feature>
<dbReference type="EMBL" id="CAUZLT010000001">
    <property type="protein sequence ID" value="CAK1230645.1"/>
    <property type="molecule type" value="Genomic_DNA"/>
</dbReference>
<dbReference type="Pfam" id="PF11457">
    <property type="entry name" value="DUF3021"/>
    <property type="match status" value="1"/>
</dbReference>
<organism evidence="2 3">
    <name type="scientific">Fructobacillus tropaeoli</name>
    <dbReference type="NCBI Taxonomy" id="709323"/>
    <lineage>
        <taxon>Bacteria</taxon>
        <taxon>Bacillati</taxon>
        <taxon>Bacillota</taxon>
        <taxon>Bacilli</taxon>
        <taxon>Lactobacillales</taxon>
        <taxon>Lactobacillaceae</taxon>
        <taxon>Fructobacillus</taxon>
    </lineage>
</organism>
<feature type="transmembrane region" description="Helical" evidence="1">
    <location>
        <begin position="111"/>
        <end position="129"/>
    </location>
</feature>
<accession>A0ABM9MPE7</accession>
<dbReference type="Proteomes" id="UP001314262">
    <property type="component" value="Unassembled WGS sequence"/>
</dbReference>
<keyword evidence="1" id="KW-0812">Transmembrane</keyword>
<evidence type="ECO:0008006" key="4">
    <source>
        <dbReference type="Google" id="ProtNLM"/>
    </source>
</evidence>
<dbReference type="RefSeq" id="WP_239061170.1">
    <property type="nucleotide sequence ID" value="NZ_BOJU01000002.1"/>
</dbReference>
<evidence type="ECO:0000256" key="1">
    <source>
        <dbReference type="SAM" id="Phobius"/>
    </source>
</evidence>
<gene>
    <name evidence="2" type="ORF">R53137_KAKDMLNK_00335</name>
</gene>
<feature type="transmembrane region" description="Helical" evidence="1">
    <location>
        <begin position="7"/>
        <end position="29"/>
    </location>
</feature>
<evidence type="ECO:0000313" key="3">
    <source>
        <dbReference type="Proteomes" id="UP001314262"/>
    </source>
</evidence>
<comment type="caution">
    <text evidence="2">The sequence shown here is derived from an EMBL/GenBank/DDBJ whole genome shotgun (WGS) entry which is preliminary data.</text>
</comment>
<sequence>MKILKKIVLGASVGINIGLLFAVSFSYAYQLPNLVASGPTFTNHFHRPLTALVCSIVLWALMGILFSLSDTIFQNDHLSITRRTVEHFSVTYVGFTILAILAGWFPLSLPWLAFYTLIYLLIYLIIWLISMAQAKKLVRELNENFKSTR</sequence>
<keyword evidence="1" id="KW-1133">Transmembrane helix</keyword>
<proteinExistence type="predicted"/>
<dbReference type="InterPro" id="IPR021560">
    <property type="entry name" value="DUF3021"/>
</dbReference>